<dbReference type="SUPFAM" id="SSF51735">
    <property type="entry name" value="NAD(P)-binding Rossmann-fold domains"/>
    <property type="match status" value="1"/>
</dbReference>
<dbReference type="PANTHER" id="PTHR43976:SF16">
    <property type="entry name" value="SHORT-CHAIN DEHYDROGENASE_REDUCTASE FAMILY PROTEIN"/>
    <property type="match status" value="1"/>
</dbReference>
<keyword evidence="2" id="KW-0560">Oxidoreductase</keyword>
<accession>A0AAN6F7Q8</accession>
<evidence type="ECO:0000256" key="1">
    <source>
        <dbReference type="ARBA" id="ARBA00006484"/>
    </source>
</evidence>
<dbReference type="PRINTS" id="PR00081">
    <property type="entry name" value="GDHRDH"/>
</dbReference>
<dbReference type="PANTHER" id="PTHR43976">
    <property type="entry name" value="SHORT CHAIN DEHYDROGENASE"/>
    <property type="match status" value="1"/>
</dbReference>
<dbReference type="InterPro" id="IPR002347">
    <property type="entry name" value="SDR_fam"/>
</dbReference>
<organism evidence="3 4">
    <name type="scientific">Friedmanniomyces endolithicus</name>
    <dbReference type="NCBI Taxonomy" id="329885"/>
    <lineage>
        <taxon>Eukaryota</taxon>
        <taxon>Fungi</taxon>
        <taxon>Dikarya</taxon>
        <taxon>Ascomycota</taxon>
        <taxon>Pezizomycotina</taxon>
        <taxon>Dothideomycetes</taxon>
        <taxon>Dothideomycetidae</taxon>
        <taxon>Mycosphaerellales</taxon>
        <taxon>Teratosphaeriaceae</taxon>
        <taxon>Friedmanniomyces</taxon>
    </lineage>
</organism>
<evidence type="ECO:0008006" key="5">
    <source>
        <dbReference type="Google" id="ProtNLM"/>
    </source>
</evidence>
<proteinExistence type="inferred from homology"/>
<dbReference type="GO" id="GO:0016491">
    <property type="term" value="F:oxidoreductase activity"/>
    <property type="evidence" value="ECO:0007669"/>
    <property type="project" value="UniProtKB-KW"/>
</dbReference>
<dbReference type="Pfam" id="PF00106">
    <property type="entry name" value="adh_short"/>
    <property type="match status" value="1"/>
</dbReference>
<protein>
    <recommendedName>
        <fullName evidence="5">NAD(P)-binding protein</fullName>
    </recommendedName>
</protein>
<dbReference type="EMBL" id="JASUXU010000152">
    <property type="protein sequence ID" value="KAK0303325.1"/>
    <property type="molecule type" value="Genomic_DNA"/>
</dbReference>
<evidence type="ECO:0000313" key="3">
    <source>
        <dbReference type="EMBL" id="KAK0303325.1"/>
    </source>
</evidence>
<evidence type="ECO:0000313" key="4">
    <source>
        <dbReference type="Proteomes" id="UP001168146"/>
    </source>
</evidence>
<dbReference type="AlphaFoldDB" id="A0AAN6F7Q8"/>
<comment type="similarity">
    <text evidence="1">Belongs to the short-chain dehydrogenases/reductases (SDR) family.</text>
</comment>
<dbReference type="Gene3D" id="3.40.50.720">
    <property type="entry name" value="NAD(P)-binding Rossmann-like Domain"/>
    <property type="match status" value="1"/>
</dbReference>
<evidence type="ECO:0000256" key="2">
    <source>
        <dbReference type="ARBA" id="ARBA00023002"/>
    </source>
</evidence>
<name>A0AAN6F7Q8_9PEZI</name>
<dbReference type="Proteomes" id="UP001168146">
    <property type="component" value="Unassembled WGS sequence"/>
</dbReference>
<dbReference type="InterPro" id="IPR051911">
    <property type="entry name" value="SDR_oxidoreductase"/>
</dbReference>
<sequence>MQLDVTSPFEKLQEKMKEAVGKYGRIDVYVANAGYVQYAPIEEADHEKDLIKQMATNTFGATNILRAVMPYWREQKSGFLLVNSSYMSWWSTRPGVGSYAASKAALDPTFAAETAALGFIKVLTVHPGHFSTDVTNPRRYEFPKKSLNYQQLSDFYADYVPNQMHGKQPGDVGMGAKVMIDLVKCEGGATGKELPPSIPLGTDAFELVKEETEKYLKMLHEWEKVIRSTDVVEGSSAWATG</sequence>
<gene>
    <name evidence="3" type="ORF">LTR82_017589</name>
</gene>
<dbReference type="InterPro" id="IPR036291">
    <property type="entry name" value="NAD(P)-bd_dom_sf"/>
</dbReference>
<comment type="caution">
    <text evidence="3">The sequence shown here is derived from an EMBL/GenBank/DDBJ whole genome shotgun (WGS) entry which is preliminary data.</text>
</comment>
<reference evidence="3" key="1">
    <citation type="submission" date="2021-12" db="EMBL/GenBank/DDBJ databases">
        <title>Black yeast isolated from Biological Soil Crust.</title>
        <authorList>
            <person name="Kurbessoian T."/>
        </authorList>
    </citation>
    <scope>NUCLEOTIDE SEQUENCE</scope>
    <source>
        <strain evidence="3">CCFEE 5208</strain>
    </source>
</reference>